<proteinExistence type="inferred from homology"/>
<dbReference type="InterPro" id="IPR017853">
    <property type="entry name" value="GH"/>
</dbReference>
<evidence type="ECO:0008006" key="6">
    <source>
        <dbReference type="Google" id="ProtNLM"/>
    </source>
</evidence>
<dbReference type="PRINTS" id="PR00131">
    <property type="entry name" value="GLHYDRLASE1"/>
</dbReference>
<name>A0A835D341_TETSI</name>
<evidence type="ECO:0000313" key="4">
    <source>
        <dbReference type="EMBL" id="KAF8378643.1"/>
    </source>
</evidence>
<dbReference type="InterPro" id="IPR001360">
    <property type="entry name" value="Glyco_hydro_1"/>
</dbReference>
<evidence type="ECO:0000256" key="2">
    <source>
        <dbReference type="RuleBase" id="RU003690"/>
    </source>
</evidence>
<keyword evidence="5" id="KW-1185">Reference proteome</keyword>
<dbReference type="AlphaFoldDB" id="A0A835D341"/>
<dbReference type="Proteomes" id="UP000655225">
    <property type="component" value="Unassembled WGS sequence"/>
</dbReference>
<evidence type="ECO:0000313" key="5">
    <source>
        <dbReference type="Proteomes" id="UP000655225"/>
    </source>
</evidence>
<dbReference type="OMA" id="NHQFVED"/>
<comment type="caution">
    <text evidence="4">The sequence shown here is derived from an EMBL/GenBank/DDBJ whole genome shotgun (WGS) entry which is preliminary data.</text>
</comment>
<evidence type="ECO:0000256" key="3">
    <source>
        <dbReference type="SAM" id="SignalP"/>
    </source>
</evidence>
<feature type="chain" id="PRO_5032703245" description="Beta-glucosidase" evidence="3">
    <location>
        <begin position="25"/>
        <end position="519"/>
    </location>
</feature>
<dbReference type="PANTHER" id="PTHR10353:SF28">
    <property type="entry name" value="BETA-GLUCOSIDASE 44"/>
    <property type="match status" value="1"/>
</dbReference>
<dbReference type="OrthoDB" id="65569at2759"/>
<gene>
    <name evidence="4" type="ORF">HHK36_029992</name>
</gene>
<reference evidence="4 5" key="1">
    <citation type="submission" date="2020-04" db="EMBL/GenBank/DDBJ databases">
        <title>Plant Genome Project.</title>
        <authorList>
            <person name="Zhang R.-G."/>
        </authorList>
    </citation>
    <scope>NUCLEOTIDE SEQUENCE [LARGE SCALE GENOMIC DNA]</scope>
    <source>
        <strain evidence="4">YNK0</strain>
        <tissue evidence="4">Leaf</tissue>
    </source>
</reference>
<dbReference type="FunFam" id="3.20.20.80:FF:000041">
    <property type="entry name" value="Beta-glucosidase 7"/>
    <property type="match status" value="1"/>
</dbReference>
<comment type="similarity">
    <text evidence="1 2">Belongs to the glycosyl hydrolase 1 family.</text>
</comment>
<dbReference type="Pfam" id="PF00232">
    <property type="entry name" value="Glyco_hydro_1"/>
    <property type="match status" value="1"/>
</dbReference>
<sequence length="519" mass="59748">MRTPVLCCFYFLSSLLAILYVAQAADYSTEASWPQKARLDTGGLSRQSFPDGFVFGTATSAYQVEGMADQDGRGPSIWDLFVTIPGHIANNATGDVTVDQYHRYKEDVNIMAGLNFDAYRFSISWSRIFPYGAGKVNWEGVAYYNRLIDYLLEKGVTPYANLYHYDLPLALEKKYNGWLSHQVVKDYADFADFCFKTFGDRVKNWMTFNEPRVVAALGYDDGSFAPGRCSKPFGNCTSGDSTTEPYIAAHNLILSHAAAVQRYREKYQEKQKGRIGILLDFVWYEPLTRSKADNYAAQRARDFHLGWFLHPIVYGEYPRTMQEIVGKRLPKFSTEEVKMVKGSMDFVGINQYTAYYMYDPQQPQPNVTDYQMDWNVGFAYDRKGVPIGPKAYSYWLYDVPWGMYKALTYVKERYQNPTVILSENGMDDPGNMTFPNALHDTTRINFYKGYLTQLKKAVDDGANVVGYFAWSLLDNFEWRSGYTSRFGIVYVDYENLARYPKMSAYWFKQLLQGKKELNR</sequence>
<evidence type="ECO:0000256" key="1">
    <source>
        <dbReference type="ARBA" id="ARBA00010838"/>
    </source>
</evidence>
<dbReference type="EMBL" id="JABCRI010000023">
    <property type="protein sequence ID" value="KAF8378643.1"/>
    <property type="molecule type" value="Genomic_DNA"/>
</dbReference>
<dbReference type="Gene3D" id="3.20.20.80">
    <property type="entry name" value="Glycosidases"/>
    <property type="match status" value="1"/>
</dbReference>
<dbReference type="PANTHER" id="PTHR10353">
    <property type="entry name" value="GLYCOSYL HYDROLASE"/>
    <property type="match status" value="1"/>
</dbReference>
<accession>A0A835D341</accession>
<feature type="signal peptide" evidence="3">
    <location>
        <begin position="1"/>
        <end position="24"/>
    </location>
</feature>
<protein>
    <recommendedName>
        <fullName evidence="6">Beta-glucosidase</fullName>
    </recommendedName>
</protein>
<organism evidence="4 5">
    <name type="scientific">Tetracentron sinense</name>
    <name type="common">Spur-leaf</name>
    <dbReference type="NCBI Taxonomy" id="13715"/>
    <lineage>
        <taxon>Eukaryota</taxon>
        <taxon>Viridiplantae</taxon>
        <taxon>Streptophyta</taxon>
        <taxon>Embryophyta</taxon>
        <taxon>Tracheophyta</taxon>
        <taxon>Spermatophyta</taxon>
        <taxon>Magnoliopsida</taxon>
        <taxon>Trochodendrales</taxon>
        <taxon>Trochodendraceae</taxon>
        <taxon>Tetracentron</taxon>
    </lineage>
</organism>
<dbReference type="GO" id="GO:0005975">
    <property type="term" value="P:carbohydrate metabolic process"/>
    <property type="evidence" value="ECO:0007669"/>
    <property type="project" value="InterPro"/>
</dbReference>
<dbReference type="SUPFAM" id="SSF51445">
    <property type="entry name" value="(Trans)glycosidases"/>
    <property type="match status" value="1"/>
</dbReference>
<dbReference type="GO" id="GO:0008422">
    <property type="term" value="F:beta-glucosidase activity"/>
    <property type="evidence" value="ECO:0007669"/>
    <property type="project" value="TreeGrafter"/>
</dbReference>
<keyword evidence="3" id="KW-0732">Signal</keyword>